<proteinExistence type="predicted"/>
<protein>
    <submittedName>
        <fullName evidence="1">Uncharacterized protein</fullName>
    </submittedName>
</protein>
<sequence length="322" mass="35627">MDIPSIVRGSKKKRTHPDSSTPPAVASIPPVTSASPMVTSTPLTAASTPLMMFTPTTTVSIPSATLTLFPQLPYSSLAPISIPSSSASAVETSSRSAPSLSAPPPRRLQQAIGMCKDYFKNYEAALCREKVSMRPRHEGPIQTAWEKWTSARYKDLMYDIRIDGLYGHWNSNPYKKKWEAAKVNRLQGRGKQRPTSTPAGLSHSLSGGRKQMKYLHSLSCTSSYLSKRDSRWICVSTSQIFRVKGKCRTSLYKDRLRSPSHEQLIFEAAGGSNNDHVYGFGSQSGTYCSGSSSSVSFVSSTTTHECYIERDKQWHRYMAGYM</sequence>
<dbReference type="Proteomes" id="UP001060085">
    <property type="component" value="Linkage Group LG01"/>
</dbReference>
<accession>A0ACC0CCM3</accession>
<gene>
    <name evidence="1" type="ORF">M9H77_03776</name>
</gene>
<reference evidence="2" key="1">
    <citation type="journal article" date="2023" name="Nat. Plants">
        <title>Single-cell RNA sequencing provides a high-resolution roadmap for understanding the multicellular compartmentation of specialized metabolism.</title>
        <authorList>
            <person name="Sun S."/>
            <person name="Shen X."/>
            <person name="Li Y."/>
            <person name="Li Y."/>
            <person name="Wang S."/>
            <person name="Li R."/>
            <person name="Zhang H."/>
            <person name="Shen G."/>
            <person name="Guo B."/>
            <person name="Wei J."/>
            <person name="Xu J."/>
            <person name="St-Pierre B."/>
            <person name="Chen S."/>
            <person name="Sun C."/>
        </authorList>
    </citation>
    <scope>NUCLEOTIDE SEQUENCE [LARGE SCALE GENOMIC DNA]</scope>
</reference>
<keyword evidence="2" id="KW-1185">Reference proteome</keyword>
<name>A0ACC0CCM3_CATRO</name>
<evidence type="ECO:0000313" key="2">
    <source>
        <dbReference type="Proteomes" id="UP001060085"/>
    </source>
</evidence>
<evidence type="ECO:0000313" key="1">
    <source>
        <dbReference type="EMBL" id="KAI5682548.1"/>
    </source>
</evidence>
<dbReference type="EMBL" id="CM044701">
    <property type="protein sequence ID" value="KAI5682548.1"/>
    <property type="molecule type" value="Genomic_DNA"/>
</dbReference>
<comment type="caution">
    <text evidence="1">The sequence shown here is derived from an EMBL/GenBank/DDBJ whole genome shotgun (WGS) entry which is preliminary data.</text>
</comment>
<organism evidence="1 2">
    <name type="scientific">Catharanthus roseus</name>
    <name type="common">Madagascar periwinkle</name>
    <name type="synonym">Vinca rosea</name>
    <dbReference type="NCBI Taxonomy" id="4058"/>
    <lineage>
        <taxon>Eukaryota</taxon>
        <taxon>Viridiplantae</taxon>
        <taxon>Streptophyta</taxon>
        <taxon>Embryophyta</taxon>
        <taxon>Tracheophyta</taxon>
        <taxon>Spermatophyta</taxon>
        <taxon>Magnoliopsida</taxon>
        <taxon>eudicotyledons</taxon>
        <taxon>Gunneridae</taxon>
        <taxon>Pentapetalae</taxon>
        <taxon>asterids</taxon>
        <taxon>lamiids</taxon>
        <taxon>Gentianales</taxon>
        <taxon>Apocynaceae</taxon>
        <taxon>Rauvolfioideae</taxon>
        <taxon>Vinceae</taxon>
        <taxon>Catharanthinae</taxon>
        <taxon>Catharanthus</taxon>
    </lineage>
</organism>